<name>A0A2T0W8L3_9LACT</name>
<feature type="domain" description="N-acetyltransferase" evidence="2">
    <location>
        <begin position="3"/>
        <end position="152"/>
    </location>
</feature>
<dbReference type="InterPro" id="IPR000182">
    <property type="entry name" value="GNAT_dom"/>
</dbReference>
<gene>
    <name evidence="3" type="ORF">CLV38_107114</name>
</gene>
<evidence type="ECO:0000313" key="4">
    <source>
        <dbReference type="Proteomes" id="UP000238205"/>
    </source>
</evidence>
<dbReference type="EMBL" id="PVTO01000007">
    <property type="protein sequence ID" value="PRY83038.1"/>
    <property type="molecule type" value="Genomic_DNA"/>
</dbReference>
<feature type="coiled-coil region" evidence="1">
    <location>
        <begin position="296"/>
        <end position="323"/>
    </location>
</feature>
<sequence length="338" mass="39105">MSLFFRPLTIEDYDLYKSMETGLKEDYMLKVFDRLSTDNNSLFGLFEDETLVAVAGYTLFAGEFAMLGRLRSDRRYRKNGYGTKITDYILNEAKQTPAVKWIGANTEQRNKPAQKVLEKIGIPHVITLYAAQTDSLDPLLKGDALWEKVTSTEEKKKWIDQTYLNPSFDKKVFPYEAYYPFPARESLFTEDKLNQMACFRNPDQSRVLFMWEEEKGNKYLHVVYPWSDLTEQTGLFETIATEFQKAKTDGTSSLVWMDLTEEEVAALPSDHPFDLPSPWMLHGLFNSDTDQLDNSLETAHHLINQIESELDDLDERIEHDLDKVNRLTQINDNLDAST</sequence>
<dbReference type="RefSeq" id="WP_106192429.1">
    <property type="nucleotide sequence ID" value="NZ_PVTO01000007.1"/>
</dbReference>
<dbReference type="GO" id="GO:0016747">
    <property type="term" value="F:acyltransferase activity, transferring groups other than amino-acyl groups"/>
    <property type="evidence" value="ECO:0007669"/>
    <property type="project" value="InterPro"/>
</dbReference>
<accession>A0A2T0W8L3</accession>
<evidence type="ECO:0000259" key="2">
    <source>
        <dbReference type="PROSITE" id="PS51186"/>
    </source>
</evidence>
<dbReference type="Proteomes" id="UP000238205">
    <property type="component" value="Unassembled WGS sequence"/>
</dbReference>
<dbReference type="SUPFAM" id="SSF55729">
    <property type="entry name" value="Acyl-CoA N-acyltransferases (Nat)"/>
    <property type="match status" value="1"/>
</dbReference>
<dbReference type="InterPro" id="IPR016181">
    <property type="entry name" value="Acyl_CoA_acyltransferase"/>
</dbReference>
<dbReference type="AlphaFoldDB" id="A0A2T0W8L3"/>
<protein>
    <submittedName>
        <fullName evidence="3">Acetyltransferase (GNAT) family protein</fullName>
    </submittedName>
</protein>
<organism evidence="3 4">
    <name type="scientific">Alkalibacterium olivapovliticus</name>
    <dbReference type="NCBI Taxonomy" id="99907"/>
    <lineage>
        <taxon>Bacteria</taxon>
        <taxon>Bacillati</taxon>
        <taxon>Bacillota</taxon>
        <taxon>Bacilli</taxon>
        <taxon>Lactobacillales</taxon>
        <taxon>Carnobacteriaceae</taxon>
        <taxon>Alkalibacterium</taxon>
    </lineage>
</organism>
<dbReference type="PROSITE" id="PS51186">
    <property type="entry name" value="GNAT"/>
    <property type="match status" value="1"/>
</dbReference>
<dbReference type="Gene3D" id="3.40.630.30">
    <property type="match status" value="1"/>
</dbReference>
<keyword evidence="1" id="KW-0175">Coiled coil</keyword>
<evidence type="ECO:0000256" key="1">
    <source>
        <dbReference type="SAM" id="Coils"/>
    </source>
</evidence>
<proteinExistence type="predicted"/>
<keyword evidence="3" id="KW-0808">Transferase</keyword>
<dbReference type="OrthoDB" id="2423856at2"/>
<dbReference type="Pfam" id="PF00583">
    <property type="entry name" value="Acetyltransf_1"/>
    <property type="match status" value="1"/>
</dbReference>
<reference evidence="3 4" key="1">
    <citation type="submission" date="2018-03" db="EMBL/GenBank/DDBJ databases">
        <title>Genomic Encyclopedia of Archaeal and Bacterial Type Strains, Phase II (KMG-II): from individual species to whole genera.</title>
        <authorList>
            <person name="Goeker M."/>
        </authorList>
    </citation>
    <scope>NUCLEOTIDE SEQUENCE [LARGE SCALE GENOMIC DNA]</scope>
    <source>
        <strain evidence="3 4">DSM 13175</strain>
    </source>
</reference>
<keyword evidence="4" id="KW-1185">Reference proteome</keyword>
<evidence type="ECO:0000313" key="3">
    <source>
        <dbReference type="EMBL" id="PRY83038.1"/>
    </source>
</evidence>
<comment type="caution">
    <text evidence="3">The sequence shown here is derived from an EMBL/GenBank/DDBJ whole genome shotgun (WGS) entry which is preliminary data.</text>
</comment>
<dbReference type="CDD" id="cd04301">
    <property type="entry name" value="NAT_SF"/>
    <property type="match status" value="1"/>
</dbReference>